<dbReference type="SUPFAM" id="SSF69593">
    <property type="entry name" value="Glycerol-3-phosphate (1)-acyltransferase"/>
    <property type="match status" value="1"/>
</dbReference>
<reference evidence="3 4" key="1">
    <citation type="journal article" date="2019" name="Emerg. Microbes Infect.">
        <title>Comprehensive subspecies identification of 175 nontuberculous mycobacteria species based on 7547 genomic profiles.</title>
        <authorList>
            <person name="Matsumoto Y."/>
            <person name="Kinjo T."/>
            <person name="Motooka D."/>
            <person name="Nabeya D."/>
            <person name="Jung N."/>
            <person name="Uechi K."/>
            <person name="Horii T."/>
            <person name="Iida T."/>
            <person name="Fujita J."/>
            <person name="Nakamura S."/>
        </authorList>
    </citation>
    <scope>NUCLEOTIDE SEQUENCE [LARGE SCALE GENOMIC DNA]</scope>
    <source>
        <strain evidence="3 4">JCM 6376</strain>
    </source>
</reference>
<feature type="region of interest" description="Disordered" evidence="1">
    <location>
        <begin position="1"/>
        <end position="21"/>
    </location>
</feature>
<dbReference type="CDD" id="cd07987">
    <property type="entry name" value="LPLAT_MGAT-like"/>
    <property type="match status" value="1"/>
</dbReference>
<dbReference type="Proteomes" id="UP000467327">
    <property type="component" value="Chromosome"/>
</dbReference>
<evidence type="ECO:0000259" key="2">
    <source>
        <dbReference type="SMART" id="SM00563"/>
    </source>
</evidence>
<dbReference type="GO" id="GO:0016746">
    <property type="term" value="F:acyltransferase activity"/>
    <property type="evidence" value="ECO:0007669"/>
    <property type="project" value="InterPro"/>
</dbReference>
<dbReference type="InterPro" id="IPR002123">
    <property type="entry name" value="Plipid/glycerol_acylTrfase"/>
</dbReference>
<dbReference type="AlphaFoldDB" id="A0AAD1HNU7"/>
<dbReference type="InterPro" id="IPR016676">
    <property type="entry name" value="P_lipid/glycerol_AcTrfase_prd"/>
</dbReference>
<dbReference type="PIRSF" id="PIRSF016753">
    <property type="entry name" value="P_lipid/glycerol_ac_tran_prd"/>
    <property type="match status" value="1"/>
</dbReference>
<organism evidence="3 4">
    <name type="scientific">Mycolicibacterium aichiense</name>
    <dbReference type="NCBI Taxonomy" id="1799"/>
    <lineage>
        <taxon>Bacteria</taxon>
        <taxon>Bacillati</taxon>
        <taxon>Actinomycetota</taxon>
        <taxon>Actinomycetes</taxon>
        <taxon>Mycobacteriales</taxon>
        <taxon>Mycobacteriaceae</taxon>
        <taxon>Mycolicibacterium</taxon>
    </lineage>
</organism>
<dbReference type="KEGG" id="maic:MAIC_25360"/>
<dbReference type="SMART" id="SM00563">
    <property type="entry name" value="PlsC"/>
    <property type="match status" value="1"/>
</dbReference>
<dbReference type="Pfam" id="PF01553">
    <property type="entry name" value="Acyltransferase"/>
    <property type="match status" value="1"/>
</dbReference>
<evidence type="ECO:0000256" key="1">
    <source>
        <dbReference type="SAM" id="MobiDB-lite"/>
    </source>
</evidence>
<accession>A0AAD1HNU7</accession>
<dbReference type="RefSeq" id="WP_115319892.1">
    <property type="nucleotide sequence ID" value="NZ_AP022561.1"/>
</dbReference>
<dbReference type="EMBL" id="AP022561">
    <property type="protein sequence ID" value="BBX07733.1"/>
    <property type="molecule type" value="Genomic_DNA"/>
</dbReference>
<gene>
    <name evidence="3" type="ORF">MAIC_25360</name>
</gene>
<feature type="domain" description="Phospholipid/glycerol acyltransferase" evidence="2">
    <location>
        <begin position="65"/>
        <end position="184"/>
    </location>
</feature>
<name>A0AAD1HNU7_9MYCO</name>
<dbReference type="GO" id="GO:0016020">
    <property type="term" value="C:membrane"/>
    <property type="evidence" value="ECO:0007669"/>
    <property type="project" value="TreeGrafter"/>
</dbReference>
<keyword evidence="4" id="KW-1185">Reference proteome</keyword>
<feature type="compositionally biased region" description="Polar residues" evidence="1">
    <location>
        <begin position="1"/>
        <end position="12"/>
    </location>
</feature>
<evidence type="ECO:0000313" key="3">
    <source>
        <dbReference type="EMBL" id="BBX07733.1"/>
    </source>
</evidence>
<evidence type="ECO:0000313" key="4">
    <source>
        <dbReference type="Proteomes" id="UP000467327"/>
    </source>
</evidence>
<dbReference type="PANTHER" id="PTHR22753">
    <property type="entry name" value="TRANSMEMBRANE PROTEIN 68"/>
    <property type="match status" value="1"/>
</dbReference>
<dbReference type="PANTHER" id="PTHR22753:SF14">
    <property type="entry name" value="MONOACYLGLYCEROL_DIACYLGLYCEROL O-ACYLTRANSFERASE"/>
    <property type="match status" value="1"/>
</dbReference>
<sequence>MSDSQNSTSEGSSVVCDGKNPIDQSPRVANLEKAIFSVADRLNPFIDFARPYVDGLENLPRDGRFLLVGNHTVVGSMAETLMIPYVVHRELGVRVRGLADKAMTKMPGPLADVFEAAGAVVGTPANGAALMAAGETVLVFPGGGREMPKFKGEKYQLNWEGRSGFARLAIAHGYPIVPAASVGGDDIFHGTIERDGMLGRASQLVGRQLFGRSDVSIPLMRGLGPTLIPDPNRLYLRFGQPISTTPTGGSASAWEACVKEQTRCALEDELASLQRLRRTDPYRNLNPVAWNRALRSPQPMR</sequence>
<protein>
    <submittedName>
        <fullName evidence="3">Membrane protein</fullName>
    </submittedName>
</protein>
<proteinExistence type="predicted"/>